<dbReference type="AlphaFoldDB" id="A0A1X7HL34"/>
<dbReference type="InterPro" id="IPR006091">
    <property type="entry name" value="Acyl-CoA_Oxase/DH_mid-dom"/>
</dbReference>
<feature type="domain" description="Acyl-CoA dehydrogenase/oxidase C-terminal" evidence="7">
    <location>
        <begin position="240"/>
        <end position="389"/>
    </location>
</feature>
<evidence type="ECO:0000256" key="4">
    <source>
        <dbReference type="ARBA" id="ARBA00022827"/>
    </source>
</evidence>
<evidence type="ECO:0000313" key="10">
    <source>
        <dbReference type="EMBL" id="SMF88545.1"/>
    </source>
</evidence>
<dbReference type="PROSITE" id="PS00072">
    <property type="entry name" value="ACYL_COA_DH_1"/>
    <property type="match status" value="1"/>
</dbReference>
<dbReference type="InterPro" id="IPR037069">
    <property type="entry name" value="AcylCoA_DH/ox_N_sf"/>
</dbReference>
<sequence>MSDSLSTYAAAAIGDDAAELDALVRTVSGFVQTALRPHEEAVDRADDVDPGLMRDLRRSAADLGIYGYNMPEEIGGPGLSRVAISAIDEATGHTSMPLAEACGHLPGSLLFADASQRDWFVGPLMRGERTVAYALTEPDAGSDLNALRTRARRTGGGWLLSGAKTFISHAETADHTIVLAVTDSDAPLKGRLTTFIVPRRAQGFIVERRFRKLGWHGYHLSALSFDDCFVPDDHVLGAPGAGFGVMMATINNDRLFVSCRCVGMAQRLIDLAVPYARDRTTFGRRLADHQAIAFMLADCDVEIDAGRLLCAKAARLSDQKHPDARIAASRAKLYCTEMVGRVADRVLQIFGGAGFMADLPVERIYRDARGFRIGEGTSEMQRLQIARSLIDRM</sequence>
<evidence type="ECO:0000256" key="6">
    <source>
        <dbReference type="RuleBase" id="RU362125"/>
    </source>
</evidence>
<dbReference type="Pfam" id="PF02771">
    <property type="entry name" value="Acyl-CoA_dh_N"/>
    <property type="match status" value="1"/>
</dbReference>
<accession>A0A1X7HL34</accession>
<dbReference type="GO" id="GO:0050660">
    <property type="term" value="F:flavin adenine dinucleotide binding"/>
    <property type="evidence" value="ECO:0007669"/>
    <property type="project" value="InterPro"/>
</dbReference>
<dbReference type="OrthoDB" id="5510711at2"/>
<dbReference type="InterPro" id="IPR046373">
    <property type="entry name" value="Acyl-CoA_Oxase/DH_mid-dom_sf"/>
</dbReference>
<dbReference type="FunFam" id="2.40.110.10:FF:000002">
    <property type="entry name" value="Acyl-CoA dehydrogenase fadE12"/>
    <property type="match status" value="1"/>
</dbReference>
<dbReference type="InterPro" id="IPR013786">
    <property type="entry name" value="AcylCoA_DH/ox_N"/>
</dbReference>
<evidence type="ECO:0000256" key="1">
    <source>
        <dbReference type="ARBA" id="ARBA00001974"/>
    </source>
</evidence>
<keyword evidence="3 6" id="KW-0285">Flavoprotein</keyword>
<dbReference type="InterPro" id="IPR036250">
    <property type="entry name" value="AcylCo_DH-like_C"/>
</dbReference>
<keyword evidence="5 6" id="KW-0560">Oxidoreductase</keyword>
<evidence type="ECO:0000259" key="9">
    <source>
        <dbReference type="Pfam" id="PF02771"/>
    </source>
</evidence>
<evidence type="ECO:0000256" key="2">
    <source>
        <dbReference type="ARBA" id="ARBA00009347"/>
    </source>
</evidence>
<dbReference type="RefSeq" id="WP_085091282.1">
    <property type="nucleotide sequence ID" value="NZ_FXAK01000009.1"/>
</dbReference>
<evidence type="ECO:0000259" key="8">
    <source>
        <dbReference type="Pfam" id="PF02770"/>
    </source>
</evidence>
<dbReference type="STRING" id="286727.SAMN02982917_6437"/>
<dbReference type="PROSITE" id="PS00073">
    <property type="entry name" value="ACYL_COA_DH_2"/>
    <property type="match status" value="1"/>
</dbReference>
<dbReference type="Proteomes" id="UP000192936">
    <property type="component" value="Unassembled WGS sequence"/>
</dbReference>
<protein>
    <submittedName>
        <fullName evidence="10">Acyl-CoA dehydrogenase, N-terminal domain</fullName>
    </submittedName>
</protein>
<dbReference type="GO" id="GO:0003995">
    <property type="term" value="F:acyl-CoA dehydrogenase activity"/>
    <property type="evidence" value="ECO:0007669"/>
    <property type="project" value="InterPro"/>
</dbReference>
<dbReference type="PANTHER" id="PTHR43884">
    <property type="entry name" value="ACYL-COA DEHYDROGENASE"/>
    <property type="match status" value="1"/>
</dbReference>
<proteinExistence type="inferred from homology"/>
<dbReference type="PANTHER" id="PTHR43884:SF40">
    <property type="entry name" value="ACYL-COA DEHYDROGENASE"/>
    <property type="match status" value="1"/>
</dbReference>
<dbReference type="InterPro" id="IPR006089">
    <property type="entry name" value="Acyl-CoA_DH_CS"/>
</dbReference>
<feature type="domain" description="Acyl-CoA dehydrogenase/oxidase N-terminal" evidence="9">
    <location>
        <begin position="19"/>
        <end position="128"/>
    </location>
</feature>
<dbReference type="InterPro" id="IPR009075">
    <property type="entry name" value="AcylCo_DH/oxidase_C"/>
</dbReference>
<evidence type="ECO:0000313" key="11">
    <source>
        <dbReference type="Proteomes" id="UP000192936"/>
    </source>
</evidence>
<evidence type="ECO:0000259" key="7">
    <source>
        <dbReference type="Pfam" id="PF00441"/>
    </source>
</evidence>
<organism evidence="10 11">
    <name type="scientific">Azospirillum oryzae</name>
    <dbReference type="NCBI Taxonomy" id="286727"/>
    <lineage>
        <taxon>Bacteria</taxon>
        <taxon>Pseudomonadati</taxon>
        <taxon>Pseudomonadota</taxon>
        <taxon>Alphaproteobacteria</taxon>
        <taxon>Rhodospirillales</taxon>
        <taxon>Azospirillaceae</taxon>
        <taxon>Azospirillum</taxon>
    </lineage>
</organism>
<dbReference type="InterPro" id="IPR009100">
    <property type="entry name" value="AcylCoA_DH/oxidase_NM_dom_sf"/>
</dbReference>
<dbReference type="Pfam" id="PF00441">
    <property type="entry name" value="Acyl-CoA_dh_1"/>
    <property type="match status" value="1"/>
</dbReference>
<dbReference type="Pfam" id="PF02770">
    <property type="entry name" value="Acyl-CoA_dh_M"/>
    <property type="match status" value="1"/>
</dbReference>
<dbReference type="Gene3D" id="1.20.140.10">
    <property type="entry name" value="Butyryl-CoA Dehydrogenase, subunit A, domain 3"/>
    <property type="match status" value="1"/>
</dbReference>
<dbReference type="Gene3D" id="1.10.540.10">
    <property type="entry name" value="Acyl-CoA dehydrogenase/oxidase, N-terminal domain"/>
    <property type="match status" value="1"/>
</dbReference>
<keyword evidence="4 6" id="KW-0274">FAD</keyword>
<reference evidence="10 11" key="1">
    <citation type="submission" date="2017-04" db="EMBL/GenBank/DDBJ databases">
        <authorList>
            <person name="Afonso C.L."/>
            <person name="Miller P.J."/>
            <person name="Scott M.A."/>
            <person name="Spackman E."/>
            <person name="Goraichik I."/>
            <person name="Dimitrov K.M."/>
            <person name="Suarez D.L."/>
            <person name="Swayne D.E."/>
        </authorList>
    </citation>
    <scope>NUCLEOTIDE SEQUENCE [LARGE SCALE GENOMIC DNA]</scope>
    <source>
        <strain evidence="10 11">A2P</strain>
    </source>
</reference>
<dbReference type="EMBL" id="FXAK01000009">
    <property type="protein sequence ID" value="SMF88545.1"/>
    <property type="molecule type" value="Genomic_DNA"/>
</dbReference>
<dbReference type="SUPFAM" id="SSF47203">
    <property type="entry name" value="Acyl-CoA dehydrogenase C-terminal domain-like"/>
    <property type="match status" value="1"/>
</dbReference>
<dbReference type="Gene3D" id="2.40.110.10">
    <property type="entry name" value="Butyryl-CoA Dehydrogenase, subunit A, domain 2"/>
    <property type="match status" value="1"/>
</dbReference>
<gene>
    <name evidence="10" type="ORF">SAMN02982917_6437</name>
</gene>
<dbReference type="FunFam" id="1.20.140.10:FF:000001">
    <property type="entry name" value="Acyl-CoA dehydrogenase"/>
    <property type="match status" value="1"/>
</dbReference>
<evidence type="ECO:0000256" key="3">
    <source>
        <dbReference type="ARBA" id="ARBA00022630"/>
    </source>
</evidence>
<name>A0A1X7HL34_9PROT</name>
<comment type="similarity">
    <text evidence="2 6">Belongs to the acyl-CoA dehydrogenase family.</text>
</comment>
<feature type="domain" description="Acyl-CoA oxidase/dehydrogenase middle" evidence="8">
    <location>
        <begin position="132"/>
        <end position="228"/>
    </location>
</feature>
<comment type="cofactor">
    <cofactor evidence="1 6">
        <name>FAD</name>
        <dbReference type="ChEBI" id="CHEBI:57692"/>
    </cofactor>
</comment>
<dbReference type="SUPFAM" id="SSF56645">
    <property type="entry name" value="Acyl-CoA dehydrogenase NM domain-like"/>
    <property type="match status" value="1"/>
</dbReference>
<evidence type="ECO:0000256" key="5">
    <source>
        <dbReference type="ARBA" id="ARBA00023002"/>
    </source>
</evidence>